<dbReference type="Gene3D" id="2.30.38.10">
    <property type="entry name" value="Luciferase, Domain 3"/>
    <property type="match status" value="1"/>
</dbReference>
<dbReference type="InterPro" id="IPR020845">
    <property type="entry name" value="AMP-binding_CS"/>
</dbReference>
<dbReference type="Gene3D" id="3.30.300.30">
    <property type="match status" value="1"/>
</dbReference>
<evidence type="ECO:0000313" key="5">
    <source>
        <dbReference type="EMBL" id="SFE52947.1"/>
    </source>
</evidence>
<proteinExistence type="predicted"/>
<evidence type="ECO:0000256" key="1">
    <source>
        <dbReference type="ARBA" id="ARBA00022598"/>
    </source>
</evidence>
<dbReference type="EMBL" id="FONG01000003">
    <property type="protein sequence ID" value="SFE52947.1"/>
    <property type="molecule type" value="Genomic_DNA"/>
</dbReference>
<feature type="domain" description="AMP-binding enzyme C-terminal" evidence="4">
    <location>
        <begin position="450"/>
        <end position="527"/>
    </location>
</feature>
<dbReference type="OrthoDB" id="9803968at2"/>
<dbReference type="FunFam" id="3.40.50.980:FF:000003">
    <property type="entry name" value="Vibriobactin-specific 2,3-dihydroxybenzoate-AMP ligase"/>
    <property type="match status" value="1"/>
</dbReference>
<gene>
    <name evidence="5" type="ORF">SAMN05216251_103413</name>
</gene>
<accession>A0A1I2BAD3</accession>
<dbReference type="AlphaFoldDB" id="A0A1I2BAD3"/>
<dbReference type="PANTHER" id="PTHR43767">
    <property type="entry name" value="LONG-CHAIN-FATTY-ACID--COA LIGASE"/>
    <property type="match status" value="1"/>
</dbReference>
<dbReference type="SUPFAM" id="SSF56801">
    <property type="entry name" value="Acetyl-CoA synthetase-like"/>
    <property type="match status" value="1"/>
</dbReference>
<sequence length="547" mass="58239">MQPGCVPWPPDEAARHRRDGYWTDEPLDTLLRRSAAEHGDRTAVVGGGARMTYAELDARADDLARGLLALGLARGDRIVVHLPNRPEFVIVTFALLRIGALPVYALPAHRLREIGHLCAFSGARGYVVPDRYLGHDYRADARGLLARPDIDLPHVLVAGDAQEFTALDAVEAAGRDRSGEPLPFAGPADDAALFLLSGGTTGLPKLIPRTHNDYTYNARASAEVCGFDRDTVYLAALPAAHNFALACPGVLGTLAVGGTVVLPDDPSPDEALRLIAEERVTATALVPSLLGLWLDAQEWLPEDVSSLRLVQVGGAKPDAATAARVRPVLGCALQQVFGMAEGLLNLTRADDPEDIVLTTQGRPLSPADEVRVVDDEGHDVPPGAVGQLLTRGPYTLRGYYRLPEHNARTFNEGWYRTGDLVRRLPSGHLVVEGRIKEVINRAGEKVSAEEVEEQLAAHPAVRQAAVVGEPDPVLGERIAAFVVLEQGLGCPSAAEAGEFLRARGLAGFKVPDRLTAIGSLPLTAIGKVDRKALLGAATPPQPVPPAG</sequence>
<evidence type="ECO:0000256" key="2">
    <source>
        <dbReference type="ARBA" id="ARBA00022840"/>
    </source>
</evidence>
<organism evidence="5 6">
    <name type="scientific">Actinacidiphila alni</name>
    <dbReference type="NCBI Taxonomy" id="380248"/>
    <lineage>
        <taxon>Bacteria</taxon>
        <taxon>Bacillati</taxon>
        <taxon>Actinomycetota</taxon>
        <taxon>Actinomycetes</taxon>
        <taxon>Kitasatosporales</taxon>
        <taxon>Streptomycetaceae</taxon>
        <taxon>Actinacidiphila</taxon>
    </lineage>
</organism>
<dbReference type="Pfam" id="PF13193">
    <property type="entry name" value="AMP-binding_C"/>
    <property type="match status" value="1"/>
</dbReference>
<evidence type="ECO:0000313" key="6">
    <source>
        <dbReference type="Proteomes" id="UP000199323"/>
    </source>
</evidence>
<evidence type="ECO:0000259" key="4">
    <source>
        <dbReference type="Pfam" id="PF13193"/>
    </source>
</evidence>
<dbReference type="Proteomes" id="UP000199323">
    <property type="component" value="Unassembled WGS sequence"/>
</dbReference>
<keyword evidence="2" id="KW-0547">Nucleotide-binding</keyword>
<dbReference type="InterPro" id="IPR045851">
    <property type="entry name" value="AMP-bd_C_sf"/>
</dbReference>
<keyword evidence="6" id="KW-1185">Reference proteome</keyword>
<dbReference type="InterPro" id="IPR050237">
    <property type="entry name" value="ATP-dep_AMP-bd_enzyme"/>
</dbReference>
<dbReference type="GO" id="GO:0005524">
    <property type="term" value="F:ATP binding"/>
    <property type="evidence" value="ECO:0007669"/>
    <property type="project" value="UniProtKB-KW"/>
</dbReference>
<dbReference type="InterPro" id="IPR000873">
    <property type="entry name" value="AMP-dep_synth/lig_dom"/>
</dbReference>
<dbReference type="GO" id="GO:0016878">
    <property type="term" value="F:acid-thiol ligase activity"/>
    <property type="evidence" value="ECO:0007669"/>
    <property type="project" value="UniProtKB-ARBA"/>
</dbReference>
<evidence type="ECO:0000259" key="3">
    <source>
        <dbReference type="Pfam" id="PF00501"/>
    </source>
</evidence>
<reference evidence="5 6" key="1">
    <citation type="submission" date="2016-10" db="EMBL/GenBank/DDBJ databases">
        <authorList>
            <person name="de Groot N.N."/>
        </authorList>
    </citation>
    <scope>NUCLEOTIDE SEQUENCE [LARGE SCALE GENOMIC DNA]</scope>
    <source>
        <strain evidence="5 6">CGMCC 4.3510</strain>
    </source>
</reference>
<dbReference type="RefSeq" id="WP_093712600.1">
    <property type="nucleotide sequence ID" value="NZ_FONG01000003.1"/>
</dbReference>
<feature type="domain" description="AMP-dependent synthetase/ligase" evidence="3">
    <location>
        <begin position="31"/>
        <end position="400"/>
    </location>
</feature>
<dbReference type="PANTHER" id="PTHR43767:SF1">
    <property type="entry name" value="NONRIBOSOMAL PEPTIDE SYNTHASE PES1 (EUROFUNG)-RELATED"/>
    <property type="match status" value="1"/>
</dbReference>
<keyword evidence="2" id="KW-0067">ATP-binding</keyword>
<dbReference type="PROSITE" id="PS00455">
    <property type="entry name" value="AMP_BINDING"/>
    <property type="match status" value="1"/>
</dbReference>
<dbReference type="FunFam" id="2.30.38.10:FF:000003">
    <property type="entry name" value="Vibriobactin-specific 2,3-dihydroxybenzoate-AMP ligase"/>
    <property type="match status" value="1"/>
</dbReference>
<dbReference type="STRING" id="380248.SAMN05216251_103413"/>
<dbReference type="InterPro" id="IPR025110">
    <property type="entry name" value="AMP-bd_C"/>
</dbReference>
<dbReference type="Pfam" id="PF00501">
    <property type="entry name" value="AMP-binding"/>
    <property type="match status" value="1"/>
</dbReference>
<protein>
    <submittedName>
        <fullName evidence="5">2,3-dihydroxybenzoate-AMP ligase/mycobactin salicyl-AMP ligase</fullName>
    </submittedName>
</protein>
<dbReference type="Gene3D" id="3.40.50.980">
    <property type="match status" value="2"/>
</dbReference>
<name>A0A1I2BAD3_9ACTN</name>
<keyword evidence="1 5" id="KW-0436">Ligase</keyword>